<protein>
    <submittedName>
        <fullName evidence="2">Uncharacterized protein</fullName>
    </submittedName>
</protein>
<accession>A0ABR9EBY1</accession>
<evidence type="ECO:0000256" key="1">
    <source>
        <dbReference type="SAM" id="Phobius"/>
    </source>
</evidence>
<sequence length="51" mass="5872">MKATPRMRKIALLGKFAYPGLRLFSITVALTANYMAGLWGQLRCWYVHELN</sequence>
<keyword evidence="1" id="KW-0472">Membrane</keyword>
<proteinExistence type="predicted"/>
<name>A0ABR9EBY1_9GAMM</name>
<keyword evidence="3" id="KW-1185">Reference proteome</keyword>
<reference evidence="2 3" key="1">
    <citation type="submission" date="2015-03" db="EMBL/GenBank/DDBJ databases">
        <title>Genome sequence of Pseudoalteromonas aurantia.</title>
        <authorList>
            <person name="Xie B.-B."/>
            <person name="Rong J.-C."/>
            <person name="Qin Q.-L."/>
            <person name="Zhang Y.-Z."/>
        </authorList>
    </citation>
    <scope>NUCLEOTIDE SEQUENCE [LARGE SCALE GENOMIC DNA]</scope>
    <source>
        <strain evidence="2 3">208</strain>
    </source>
</reference>
<evidence type="ECO:0000313" key="3">
    <source>
        <dbReference type="Proteomes" id="UP000615755"/>
    </source>
</evidence>
<organism evidence="2 3">
    <name type="scientific">Pseudoalteromonas aurantia 208</name>
    <dbReference type="NCBI Taxonomy" id="1314867"/>
    <lineage>
        <taxon>Bacteria</taxon>
        <taxon>Pseudomonadati</taxon>
        <taxon>Pseudomonadota</taxon>
        <taxon>Gammaproteobacteria</taxon>
        <taxon>Alteromonadales</taxon>
        <taxon>Pseudoalteromonadaceae</taxon>
        <taxon>Pseudoalteromonas</taxon>
    </lineage>
</organism>
<dbReference type="Proteomes" id="UP000615755">
    <property type="component" value="Unassembled WGS sequence"/>
</dbReference>
<keyword evidence="1" id="KW-0812">Transmembrane</keyword>
<feature type="transmembrane region" description="Helical" evidence="1">
    <location>
        <begin position="21"/>
        <end position="42"/>
    </location>
</feature>
<keyword evidence="1" id="KW-1133">Transmembrane helix</keyword>
<gene>
    <name evidence="2" type="ORF">PAUR_a2099</name>
</gene>
<comment type="caution">
    <text evidence="2">The sequence shown here is derived from an EMBL/GenBank/DDBJ whole genome shotgun (WGS) entry which is preliminary data.</text>
</comment>
<dbReference type="EMBL" id="AQGV01000012">
    <property type="protein sequence ID" value="MBE0368488.1"/>
    <property type="molecule type" value="Genomic_DNA"/>
</dbReference>
<evidence type="ECO:0000313" key="2">
    <source>
        <dbReference type="EMBL" id="MBE0368488.1"/>
    </source>
</evidence>